<protein>
    <submittedName>
        <fullName evidence="1">Uncharacterized protein</fullName>
    </submittedName>
</protein>
<organism evidence="1 2">
    <name type="scientific">Thalassomonas haliotis</name>
    <dbReference type="NCBI Taxonomy" id="485448"/>
    <lineage>
        <taxon>Bacteria</taxon>
        <taxon>Pseudomonadati</taxon>
        <taxon>Pseudomonadota</taxon>
        <taxon>Gammaproteobacteria</taxon>
        <taxon>Alteromonadales</taxon>
        <taxon>Colwelliaceae</taxon>
        <taxon>Thalassomonas</taxon>
    </lineage>
</organism>
<accession>A0ABY7V960</accession>
<gene>
    <name evidence="1" type="ORF">H3N35_17665</name>
</gene>
<evidence type="ECO:0000313" key="2">
    <source>
        <dbReference type="Proteomes" id="UP001215231"/>
    </source>
</evidence>
<dbReference type="InterPro" id="IPR037045">
    <property type="entry name" value="S8pro/Inhibitor_I9_sf"/>
</dbReference>
<evidence type="ECO:0000313" key="1">
    <source>
        <dbReference type="EMBL" id="WDE10108.1"/>
    </source>
</evidence>
<reference evidence="1 2" key="1">
    <citation type="journal article" date="2022" name="Mar. Drugs">
        <title>Bioassay-Guided Fractionation Leads to the Detection of Cholic Acid Generated by the Rare Thalassomonas sp.</title>
        <authorList>
            <person name="Pheiffer F."/>
            <person name="Schneider Y.K."/>
            <person name="Hansen E.H."/>
            <person name="Andersen J.H."/>
            <person name="Isaksson J."/>
            <person name="Busche T."/>
            <person name="R C."/>
            <person name="Kalinowski J."/>
            <person name="Zyl L.V."/>
            <person name="Trindade M."/>
        </authorList>
    </citation>
    <scope>NUCLEOTIDE SEQUENCE [LARGE SCALE GENOMIC DNA]</scope>
    <source>
        <strain evidence="1 2">A5K-61T</strain>
    </source>
</reference>
<dbReference type="Gene3D" id="3.30.70.80">
    <property type="entry name" value="Peptidase S8 propeptide/proteinase inhibitor I9"/>
    <property type="match status" value="1"/>
</dbReference>
<dbReference type="EMBL" id="CP059693">
    <property type="protein sequence ID" value="WDE10108.1"/>
    <property type="molecule type" value="Genomic_DNA"/>
</dbReference>
<dbReference type="Proteomes" id="UP001215231">
    <property type="component" value="Chromosome"/>
</dbReference>
<keyword evidence="2" id="KW-1185">Reference proteome</keyword>
<proteinExistence type="predicted"/>
<sequence length="160" mass="16756">MKHITLRAMVSTTALALVLTMTAIIGYHSSPAKINHSAASKSLPENENQETAGNYIIQGDTLAAMTSQVEQLGGEISHQLAIINAIGARLTPSQLARIKASTQLTAFADAALTSNSFPTSSHISRQTGANQLHQAGITGQSVTSAFIDSGISVRPKKAVF</sequence>
<name>A0ABY7V960_9GAMM</name>
<dbReference type="RefSeq" id="WP_274050124.1">
    <property type="nucleotide sequence ID" value="NZ_CP059693.1"/>
</dbReference>